<dbReference type="Proteomes" id="UP001219518">
    <property type="component" value="Unassembled WGS sequence"/>
</dbReference>
<evidence type="ECO:0000313" key="4">
    <source>
        <dbReference type="Proteomes" id="UP001219518"/>
    </source>
</evidence>
<dbReference type="EMBL" id="JAHWGI010000431">
    <property type="protein sequence ID" value="KAK3915395.1"/>
    <property type="molecule type" value="Genomic_DNA"/>
</dbReference>
<name>A0AAE1GZE0_9NEOP</name>
<sequence>MSPRSRYFYAVRRRRKLACALLALVIALEEEELSHARRSSWVTPYLARRDERGMHHNLFLELALEDPNRFRRCLRMDTDSFEYLLGKVTPLIQKADTHLRRSIPPDERLSLTLRHIATGSYNLLSRARRCSENAFGVLGARFQIYRAAMRYDPDDAVTIIMATICLHNWLRSQAVGRAMYTPSPFIDFEDELAGEVIEGEWRAETANGIVNFCGQGGNRHANDALQLREMWCEYFNGVGAVPWQDRMVR</sequence>
<keyword evidence="4" id="KW-1185">Reference proteome</keyword>
<accession>A0AAE1GZE0</accession>
<reference evidence="1" key="1">
    <citation type="submission" date="2021-07" db="EMBL/GenBank/DDBJ databases">
        <authorList>
            <person name="Catto M.A."/>
            <person name="Jacobson A."/>
            <person name="Kennedy G."/>
            <person name="Labadie P."/>
            <person name="Hunt B.G."/>
            <person name="Srinivasan R."/>
        </authorList>
    </citation>
    <scope>NUCLEOTIDE SEQUENCE</scope>
    <source>
        <strain evidence="1">PL_HMW_Pooled</strain>
        <tissue evidence="1">Head</tissue>
    </source>
</reference>
<evidence type="ECO:0000313" key="1">
    <source>
        <dbReference type="EMBL" id="KAK3912146.1"/>
    </source>
</evidence>
<evidence type="ECO:0000313" key="3">
    <source>
        <dbReference type="EMBL" id="KAK3922209.1"/>
    </source>
</evidence>
<proteinExistence type="predicted"/>
<protein>
    <submittedName>
        <fullName evidence="1">Major inner capsid protein VP2</fullName>
    </submittedName>
</protein>
<dbReference type="AlphaFoldDB" id="A0AAE1GZE0"/>
<dbReference type="EMBL" id="JAHWGI010000292">
    <property type="protein sequence ID" value="KAK3912146.1"/>
    <property type="molecule type" value="Genomic_DNA"/>
</dbReference>
<reference evidence="1" key="2">
    <citation type="journal article" date="2023" name="BMC Genomics">
        <title>Pest status, molecular evolution, and epigenetic factors derived from the genome assembly of Frankliniella fusca, a thysanopteran phytovirus vector.</title>
        <authorList>
            <person name="Catto M.A."/>
            <person name="Labadie P.E."/>
            <person name="Jacobson A.L."/>
            <person name="Kennedy G.G."/>
            <person name="Srinivasan R."/>
            <person name="Hunt B.G."/>
        </authorList>
    </citation>
    <scope>NUCLEOTIDE SEQUENCE</scope>
    <source>
        <strain evidence="1">PL_HMW_Pooled</strain>
    </source>
</reference>
<dbReference type="EMBL" id="JAHWGI010001074">
    <property type="protein sequence ID" value="KAK3922209.1"/>
    <property type="molecule type" value="Genomic_DNA"/>
</dbReference>
<comment type="caution">
    <text evidence="1">The sequence shown here is derived from an EMBL/GenBank/DDBJ whole genome shotgun (WGS) entry which is preliminary data.</text>
</comment>
<evidence type="ECO:0000313" key="2">
    <source>
        <dbReference type="EMBL" id="KAK3915395.1"/>
    </source>
</evidence>
<organism evidence="1 4">
    <name type="scientific">Frankliniella fusca</name>
    <dbReference type="NCBI Taxonomy" id="407009"/>
    <lineage>
        <taxon>Eukaryota</taxon>
        <taxon>Metazoa</taxon>
        <taxon>Ecdysozoa</taxon>
        <taxon>Arthropoda</taxon>
        <taxon>Hexapoda</taxon>
        <taxon>Insecta</taxon>
        <taxon>Pterygota</taxon>
        <taxon>Neoptera</taxon>
        <taxon>Paraneoptera</taxon>
        <taxon>Thysanoptera</taxon>
        <taxon>Terebrantia</taxon>
        <taxon>Thripoidea</taxon>
        <taxon>Thripidae</taxon>
        <taxon>Frankliniella</taxon>
    </lineage>
</organism>
<gene>
    <name evidence="3" type="ORF">KUF71_011682</name>
    <name evidence="1" type="ORF">KUF71_021715</name>
    <name evidence="2" type="ORF">KUF71_024670</name>
</gene>